<feature type="non-terminal residue" evidence="3">
    <location>
        <position position="1"/>
    </location>
</feature>
<dbReference type="Proteomes" id="UP000236621">
    <property type="component" value="Unassembled WGS sequence"/>
</dbReference>
<dbReference type="Pfam" id="PF11915">
    <property type="entry name" value="DUF3433"/>
    <property type="match status" value="2"/>
</dbReference>
<feature type="region of interest" description="Disordered" evidence="1">
    <location>
        <begin position="197"/>
        <end position="216"/>
    </location>
</feature>
<protein>
    <recommendedName>
        <fullName evidence="5">Phosphoribosylaminoimidazole-succinocarboxamide synthase</fullName>
    </recommendedName>
</protein>
<feature type="transmembrane region" description="Helical" evidence="2">
    <location>
        <begin position="318"/>
        <end position="337"/>
    </location>
</feature>
<evidence type="ECO:0000256" key="1">
    <source>
        <dbReference type="SAM" id="MobiDB-lite"/>
    </source>
</evidence>
<organism evidence="3 4">
    <name type="scientific">Tolypocladium capitatum</name>
    <dbReference type="NCBI Taxonomy" id="45235"/>
    <lineage>
        <taxon>Eukaryota</taxon>
        <taxon>Fungi</taxon>
        <taxon>Dikarya</taxon>
        <taxon>Ascomycota</taxon>
        <taxon>Pezizomycotina</taxon>
        <taxon>Sordariomycetes</taxon>
        <taxon>Hypocreomycetidae</taxon>
        <taxon>Hypocreales</taxon>
        <taxon>Ophiocordycipitaceae</taxon>
        <taxon>Tolypocladium</taxon>
    </lineage>
</organism>
<accession>A0A2K3QI17</accession>
<name>A0A2K3QI17_9HYPO</name>
<evidence type="ECO:0000313" key="3">
    <source>
        <dbReference type="EMBL" id="PNY27198.1"/>
    </source>
</evidence>
<feature type="transmembrane region" description="Helical" evidence="2">
    <location>
        <begin position="464"/>
        <end position="487"/>
    </location>
</feature>
<feature type="compositionally biased region" description="Polar residues" evidence="1">
    <location>
        <begin position="83"/>
        <end position="111"/>
    </location>
</feature>
<dbReference type="PANTHER" id="PTHR37544">
    <property type="entry name" value="SPRAY-RELATED"/>
    <property type="match status" value="1"/>
</dbReference>
<dbReference type="EMBL" id="NRSZ01000447">
    <property type="protein sequence ID" value="PNY27198.1"/>
    <property type="molecule type" value="Genomic_DNA"/>
</dbReference>
<reference evidence="3 4" key="1">
    <citation type="submission" date="2017-08" db="EMBL/GenBank/DDBJ databases">
        <title>Harnessing the power of phylogenomics to disentangle the directionality and signatures of interkingdom host jumping in the parasitic fungal genus Tolypocladium.</title>
        <authorList>
            <person name="Quandt C.A."/>
            <person name="Patterson W."/>
            <person name="Spatafora J.W."/>
        </authorList>
    </citation>
    <scope>NUCLEOTIDE SEQUENCE [LARGE SCALE GENOMIC DNA]</scope>
    <source>
        <strain evidence="3 4">CBS 113982</strain>
    </source>
</reference>
<evidence type="ECO:0008006" key="5">
    <source>
        <dbReference type="Google" id="ProtNLM"/>
    </source>
</evidence>
<dbReference type="STRING" id="45235.A0A2K3QI17"/>
<keyword evidence="2" id="KW-1133">Transmembrane helix</keyword>
<dbReference type="PANTHER" id="PTHR37544:SF1">
    <property type="entry name" value="PHOSPHORIBOSYLAMINOIMIDAZOLE-SUCCINOCARBOXAMIDE SYNTHASE"/>
    <property type="match status" value="1"/>
</dbReference>
<feature type="transmembrane region" description="Helical" evidence="2">
    <location>
        <begin position="648"/>
        <end position="672"/>
    </location>
</feature>
<dbReference type="OrthoDB" id="3057599at2759"/>
<dbReference type="InterPro" id="IPR021840">
    <property type="entry name" value="DUF3433"/>
</dbReference>
<feature type="compositionally biased region" description="Polar residues" evidence="1">
    <location>
        <begin position="197"/>
        <end position="206"/>
    </location>
</feature>
<keyword evidence="2" id="KW-0812">Transmembrane</keyword>
<feature type="transmembrane region" description="Helical" evidence="2">
    <location>
        <begin position="15"/>
        <end position="37"/>
    </location>
</feature>
<feature type="region of interest" description="Disordered" evidence="1">
    <location>
        <begin position="237"/>
        <end position="280"/>
    </location>
</feature>
<comment type="caution">
    <text evidence="3">The sequence shown here is derived from an EMBL/GenBank/DDBJ whole genome shotgun (WGS) entry which is preliminary data.</text>
</comment>
<proteinExistence type="predicted"/>
<feature type="transmembrane region" description="Helical" evidence="2">
    <location>
        <begin position="608"/>
        <end position="628"/>
    </location>
</feature>
<keyword evidence="2" id="KW-0472">Membrane</keyword>
<feature type="transmembrane region" description="Helical" evidence="2">
    <location>
        <begin position="761"/>
        <end position="782"/>
    </location>
</feature>
<dbReference type="AlphaFoldDB" id="A0A2K3QI17"/>
<feature type="transmembrane region" description="Helical" evidence="2">
    <location>
        <begin position="724"/>
        <end position="749"/>
    </location>
</feature>
<feature type="region of interest" description="Disordered" evidence="1">
    <location>
        <begin position="82"/>
        <end position="139"/>
    </location>
</feature>
<sequence length="874" mass="96904">PQLLPLRHHLSGLKTPSFCGIAVPLCTRYIAIALPLYQMRRDYAQTMALVDQGGITDGSSQSSENDSESTVRLRYDQLRNLECNPSPQESLSPQPTVASLRPSPQSLSDSTPELYGPDRLFPSAAPQNPSPRRDAGRTVPSPVVRFDEAQLAMVAAANAARAVSFKDDLATAAGKITPGVDDTPYIQYALEALTREQGSSSTQYIPSGTPGRQVYDPQTPRRILDEELAFAAVTRPEPTFGGRQQPGAGTRFPNPVPAMSGNATAPEEPESPPTPTTNTRRPLLDHWIAVGKDTLQSIDPRGRTYPPLTFKPRILRPFSMMTLMILCLSMMAVLIFSDRYSNQNDGLTPYPGTIYSGQYFVFRILPQLLAAIILIYAQSIVTASLRILPFTIMAKDDPRERYLALFQDLYPTSFLRPQLVGPWQLMVFDLATWSAAFTVPLQSAAFTCIYVKGQWTWATTQGVVWALVGLYAFLFVSTTILMAFWFGQWTGLRWDIRSIADLLPLLNRTNTMRSYKRRALLESQLDFKTQLRDRWFDRLGYWQTEDMLSGGIWHSIGASAMPRDHGPETEADEAKRGSYDLSIGSQDLANIGPGGGSYLPWCLRDGPLVSFTITTGALLVALLIVSFLPQTRLGDGFVPKLAAKPDQAAFSAANFLYSFLPSLVGMVLFLLFQSLDQSLRTVQPWGDLVQVDGATARRSILADYAACLPLQATWKALANGHWRVAVTSLMTVLFVFIPILAGGLFMALTTTDEQVRMFPNMPVFGVLLAFLFLYVGCLSLLVPRRRQFLLPHAVTSVAAIISLCSADELVQDAAFRAVRSHRDLEVRLGVGRDDPREESVWFFGLSPGRDEQRLSIRRMKRFTEKGVRSARSMV</sequence>
<feature type="transmembrane region" description="Helical" evidence="2">
    <location>
        <begin position="430"/>
        <end position="452"/>
    </location>
</feature>
<gene>
    <name evidence="3" type="ORF">TCAP_02889</name>
</gene>
<keyword evidence="4" id="KW-1185">Reference proteome</keyword>
<evidence type="ECO:0000313" key="4">
    <source>
        <dbReference type="Proteomes" id="UP000236621"/>
    </source>
</evidence>
<evidence type="ECO:0000256" key="2">
    <source>
        <dbReference type="SAM" id="Phobius"/>
    </source>
</evidence>